<gene>
    <name evidence="1" type="primary">msi185</name>
</gene>
<evidence type="ECO:0000313" key="1">
    <source>
        <dbReference type="EMBL" id="CAD31590.1"/>
    </source>
</evidence>
<accession>Q8KGR9</accession>
<sequence>MAMNRSLARHLRRFSSDELKPPADGIFEPRCSVLDKMKQGDPIGILHPMDTLSAGSIDIRARATLSVAV</sequence>
<dbReference type="AlphaFoldDB" id="Q8KGR9"/>
<name>Q8KGR9_RHILI</name>
<dbReference type="Gene3D" id="3.40.630.10">
    <property type="entry name" value="Zn peptidases"/>
    <property type="match status" value="1"/>
</dbReference>
<reference evidence="1" key="1">
    <citation type="journal article" date="2002" name="J. Bacteriol.">
        <title>Comparative sequence analysis of the symbiosis island of Mesorhizobium loti strain R7A.</title>
        <authorList>
            <person name="Sullivan J.T."/>
            <person name="Trzebiatowski J.R."/>
            <person name="Cruickshank R.W."/>
            <person name="Gouzy J."/>
            <person name="Brown S.D."/>
            <person name="Elliot R.M."/>
            <person name="Fleetwood D.J."/>
            <person name="McCallum N.G."/>
            <person name="Rossbach U."/>
            <person name="Stuart G.S."/>
            <person name="Weaver J.E."/>
            <person name="Webby R.J."/>
            <person name="de Bruijn F.J."/>
            <person name="Ronson C.W."/>
        </authorList>
    </citation>
    <scope>NUCLEOTIDE SEQUENCE</scope>
    <source>
        <strain evidence="1">R7A</strain>
    </source>
</reference>
<protein>
    <submittedName>
        <fullName evidence="1">Uncharacterized protein</fullName>
    </submittedName>
</protein>
<dbReference type="EMBL" id="AL672113">
    <property type="protein sequence ID" value="CAD31590.1"/>
    <property type="molecule type" value="Genomic_DNA"/>
</dbReference>
<organism evidence="1">
    <name type="scientific">Rhizobium loti</name>
    <name type="common">Mesorhizobium loti</name>
    <dbReference type="NCBI Taxonomy" id="381"/>
    <lineage>
        <taxon>Bacteria</taxon>
        <taxon>Pseudomonadati</taxon>
        <taxon>Pseudomonadota</taxon>
        <taxon>Alphaproteobacteria</taxon>
        <taxon>Hyphomicrobiales</taxon>
        <taxon>Phyllobacteriaceae</taxon>
        <taxon>Mesorhizobium</taxon>
    </lineage>
</organism>
<proteinExistence type="predicted"/>